<feature type="transmembrane region" description="Helical" evidence="9">
    <location>
        <begin position="104"/>
        <end position="130"/>
    </location>
</feature>
<reference evidence="10" key="1">
    <citation type="submission" date="2008-12" db="EMBL/GenBank/DDBJ databases">
        <title>Complete sequence of Chloroflexus aggregans DSM 9485.</title>
        <authorList>
            <consortium name="US DOE Joint Genome Institute"/>
            <person name="Lucas S."/>
            <person name="Copeland A."/>
            <person name="Lapidus A."/>
            <person name="Glavina del Rio T."/>
            <person name="Dalin E."/>
            <person name="Tice H."/>
            <person name="Pitluck S."/>
            <person name="Foster B."/>
            <person name="Larimer F."/>
            <person name="Land M."/>
            <person name="Hauser L."/>
            <person name="Kyrpides N."/>
            <person name="Mikhailova N."/>
            <person name="Bryant D."/>
            <person name="Richardson P."/>
        </authorList>
    </citation>
    <scope>NUCLEOTIDE SEQUENCE</scope>
    <source>
        <strain evidence="10">DSM 9485</strain>
    </source>
</reference>
<keyword evidence="9" id="KW-1003">Cell membrane</keyword>
<dbReference type="NCBIfam" id="NF001960">
    <property type="entry name" value="PRK00733.3-5"/>
    <property type="match status" value="1"/>
</dbReference>
<feature type="transmembrane region" description="Helical" evidence="9">
    <location>
        <begin position="6"/>
        <end position="28"/>
    </location>
</feature>
<dbReference type="GO" id="GO:0005886">
    <property type="term" value="C:plasma membrane"/>
    <property type="evidence" value="ECO:0007669"/>
    <property type="project" value="UniProtKB-SubCell"/>
</dbReference>
<dbReference type="PANTHER" id="PTHR31998">
    <property type="entry name" value="K(+)-INSENSITIVE PYROPHOSPHATE-ENERGIZED PROTON PUMP"/>
    <property type="match status" value="1"/>
</dbReference>
<name>B8G3V1_CHLAD</name>
<comment type="function">
    <text evidence="9">Proton pump that utilizes the energy of pyrophosphate hydrolysis as the driving force for proton movement across the membrane. Generates a proton motive force.</text>
</comment>
<feature type="site" description="Determinant of potassium independence" evidence="9">
    <location>
        <position position="502"/>
    </location>
</feature>
<keyword evidence="9" id="KW-0375">Hydrogen ion transport</keyword>
<dbReference type="EC" id="7.1.3.1" evidence="9"/>
<dbReference type="STRING" id="326427.Cagg_2481"/>
<feature type="transmembrane region" description="Helical" evidence="9">
    <location>
        <begin position="286"/>
        <end position="310"/>
    </location>
</feature>
<organism evidence="10 11">
    <name type="scientific">Chloroflexus aggregans (strain MD-66 / DSM 9485)</name>
    <dbReference type="NCBI Taxonomy" id="326427"/>
    <lineage>
        <taxon>Bacteria</taxon>
        <taxon>Bacillati</taxon>
        <taxon>Chloroflexota</taxon>
        <taxon>Chloroflexia</taxon>
        <taxon>Chloroflexales</taxon>
        <taxon>Chloroflexineae</taxon>
        <taxon>Chloroflexaceae</taxon>
        <taxon>Chloroflexus</taxon>
    </lineage>
</organism>
<dbReference type="NCBIfam" id="TIGR01104">
    <property type="entry name" value="V_PPase"/>
    <property type="match status" value="1"/>
</dbReference>
<keyword evidence="2 9" id="KW-0813">Transport</keyword>
<evidence type="ECO:0000313" key="10">
    <source>
        <dbReference type="EMBL" id="ACL25353.1"/>
    </source>
</evidence>
<keyword evidence="10" id="KW-0378">Hydrolase</keyword>
<dbReference type="HOGENOM" id="CLU_008743_3_1_0"/>
<evidence type="ECO:0000256" key="7">
    <source>
        <dbReference type="ARBA" id="ARBA00023065"/>
    </source>
</evidence>
<keyword evidence="7 9" id="KW-0406">Ion transport</keyword>
<dbReference type="RefSeq" id="WP_015941211.1">
    <property type="nucleotide sequence ID" value="NC_011831.1"/>
</dbReference>
<dbReference type="GO" id="GO:0000287">
    <property type="term" value="F:magnesium ion binding"/>
    <property type="evidence" value="ECO:0007669"/>
    <property type="project" value="UniProtKB-UniRule"/>
</dbReference>
<dbReference type="Proteomes" id="UP000002508">
    <property type="component" value="Chromosome"/>
</dbReference>
<feature type="transmembrane region" description="Helical" evidence="9">
    <location>
        <begin position="326"/>
        <end position="346"/>
    </location>
</feature>
<feature type="transmembrane region" description="Helical" evidence="9">
    <location>
        <begin position="437"/>
        <end position="457"/>
    </location>
</feature>
<dbReference type="HAMAP" id="MF_01129">
    <property type="entry name" value="PPase_energized_pump"/>
    <property type="match status" value="1"/>
</dbReference>
<comment type="cofactor">
    <cofactor evidence="9">
        <name>Mg(2+)</name>
        <dbReference type="ChEBI" id="CHEBI:18420"/>
    </cofactor>
</comment>
<dbReference type="GO" id="GO:0012505">
    <property type="term" value="C:endomembrane system"/>
    <property type="evidence" value="ECO:0007669"/>
    <property type="project" value="UniProtKB-SubCell"/>
</dbReference>
<keyword evidence="8 9" id="KW-0472">Membrane</keyword>
<gene>
    <name evidence="9" type="primary">hppA</name>
    <name evidence="10" type="ordered locus">Cagg_2481</name>
</gene>
<feature type="transmembrane region" description="Helical" evidence="9">
    <location>
        <begin position="622"/>
        <end position="642"/>
    </location>
</feature>
<comment type="catalytic activity">
    <reaction evidence="9">
        <text>diphosphate + H2O + H(+)(in) = 2 phosphate + 2 H(+)(out)</text>
        <dbReference type="Rhea" id="RHEA:13973"/>
        <dbReference type="ChEBI" id="CHEBI:15377"/>
        <dbReference type="ChEBI" id="CHEBI:15378"/>
        <dbReference type="ChEBI" id="CHEBI:33019"/>
        <dbReference type="ChEBI" id="CHEBI:43474"/>
        <dbReference type="EC" id="7.1.3.1"/>
    </reaction>
</comment>
<comment type="subunit">
    <text evidence="9">Homodimer.</text>
</comment>
<feature type="transmembrane region" description="Helical" evidence="9">
    <location>
        <begin position="738"/>
        <end position="755"/>
    </location>
</feature>
<comment type="caution">
    <text evidence="9">Lacks conserved residue(s) required for the propagation of feature annotation.</text>
</comment>
<evidence type="ECO:0000256" key="8">
    <source>
        <dbReference type="ARBA" id="ARBA00023136"/>
    </source>
</evidence>
<evidence type="ECO:0000313" key="11">
    <source>
        <dbReference type="Proteomes" id="UP000002508"/>
    </source>
</evidence>
<dbReference type="eggNOG" id="COG3808">
    <property type="taxonomic scope" value="Bacteria"/>
</dbReference>
<feature type="transmembrane region" description="Helical" evidence="9">
    <location>
        <begin position="507"/>
        <end position="525"/>
    </location>
</feature>
<keyword evidence="5 9" id="KW-1278">Translocase</keyword>
<keyword evidence="3 9" id="KW-0812">Transmembrane</keyword>
<dbReference type="InterPro" id="IPR004131">
    <property type="entry name" value="PPase-energised_H-pump"/>
</dbReference>
<proteinExistence type="inferred from homology"/>
<dbReference type="KEGG" id="cag:Cagg_2481"/>
<keyword evidence="6 9" id="KW-1133">Transmembrane helix</keyword>
<feature type="transmembrane region" description="Helical" evidence="9">
    <location>
        <begin position="150"/>
        <end position="168"/>
    </location>
</feature>
<evidence type="ECO:0000256" key="5">
    <source>
        <dbReference type="ARBA" id="ARBA00022967"/>
    </source>
</evidence>
<dbReference type="OrthoDB" id="9808652at2"/>
<feature type="transmembrane region" description="Helical" evidence="9">
    <location>
        <begin position="259"/>
        <end position="280"/>
    </location>
</feature>
<dbReference type="PIRSF" id="PIRSF001265">
    <property type="entry name" value="H+-PPase"/>
    <property type="match status" value="1"/>
</dbReference>
<keyword evidence="4 9" id="KW-0460">Magnesium</keyword>
<feature type="transmembrane region" description="Helical" evidence="9">
    <location>
        <begin position="174"/>
        <end position="198"/>
    </location>
</feature>
<dbReference type="NCBIfam" id="NF001952">
    <property type="entry name" value="PRK00733.1-4"/>
    <property type="match status" value="1"/>
</dbReference>
<evidence type="ECO:0000256" key="4">
    <source>
        <dbReference type="ARBA" id="ARBA00022842"/>
    </source>
</evidence>
<evidence type="ECO:0000256" key="1">
    <source>
        <dbReference type="ARBA" id="ARBA00004127"/>
    </source>
</evidence>
<comment type="similarity">
    <text evidence="9">Belongs to the H(+)-translocating pyrophosphatase (TC 3.A.10) family. K(+)-insensitive subfamily.</text>
</comment>
<feature type="transmembrane region" description="Helical" evidence="9">
    <location>
        <begin position="648"/>
        <end position="666"/>
    </location>
</feature>
<evidence type="ECO:0000256" key="6">
    <source>
        <dbReference type="ARBA" id="ARBA00022989"/>
    </source>
</evidence>
<dbReference type="GO" id="GO:0009678">
    <property type="term" value="F:diphosphate hydrolysis-driven proton transmembrane transporter activity"/>
    <property type="evidence" value="ECO:0007669"/>
    <property type="project" value="UniProtKB-UniRule"/>
</dbReference>
<dbReference type="GO" id="GO:0004427">
    <property type="term" value="F:inorganic diphosphate phosphatase activity"/>
    <property type="evidence" value="ECO:0007669"/>
    <property type="project" value="UniProtKB-UniRule"/>
</dbReference>
<evidence type="ECO:0000256" key="3">
    <source>
        <dbReference type="ARBA" id="ARBA00022692"/>
    </source>
</evidence>
<accession>B8G3V1</accession>
<dbReference type="AlphaFoldDB" id="B8G3V1"/>
<feature type="transmembrane region" description="Helical" evidence="9">
    <location>
        <begin position="545"/>
        <end position="570"/>
    </location>
</feature>
<evidence type="ECO:0000256" key="2">
    <source>
        <dbReference type="ARBA" id="ARBA00022448"/>
    </source>
</evidence>
<feature type="transmembrane region" description="Helical" evidence="9">
    <location>
        <begin position="714"/>
        <end position="732"/>
    </location>
</feature>
<dbReference type="Pfam" id="PF03030">
    <property type="entry name" value="H_PPase"/>
    <property type="match status" value="1"/>
</dbReference>
<evidence type="ECO:0000256" key="9">
    <source>
        <dbReference type="HAMAP-Rule" id="MF_01129"/>
    </source>
</evidence>
<feature type="transmembrane region" description="Helical" evidence="9">
    <location>
        <begin position="413"/>
        <end position="431"/>
    </location>
</feature>
<comment type="subcellular location">
    <subcellularLocation>
        <location evidence="9">Cell membrane</location>
        <topology evidence="9">Multi-pass membrane protein</topology>
    </subcellularLocation>
    <subcellularLocation>
        <location evidence="1">Endomembrane system</location>
        <topology evidence="1">Multi-pass membrane protein</topology>
    </subcellularLocation>
</comment>
<sequence>MQDLNAVQSLAVWAVLVVSLLGIGYAFFIRSQILAQDTGTPKMREVWGFIKTGANAYLSQQFRTISILIVILTFVLAASVFIIPPTTEAVERFGSEEAATLWVAIGRAVAFLMGSLFSYAVGYVGMNVAVEGNVRVAAASRKGYNPALQVAYKSGSVTGMLTVGLGLLGGTLIFMVFGIAAPDALLGFGFGGSLIALFMRVGGGIYTKAADVGADLVGKVEAGIPEDDPRNAAVIADLVGDNVGDCAGMAADVFESFEVTLVSALILGLVLGDAVVGTIGDGAYDLRFIIFPLVLRAIGVVASVIGNLFVTTDERKRNAMAAMNRGFYIAAGLAIAASAAATPIFMVDEATGIVDWRPFFATLSGVVLAVVLDKLTEYFTSTHFSPVKETSKASQTGSATNILSGLALGMESSVWAILVISASIFTSVLIYSGEPAATQFTAILYGVSLTGIGMLLLTGNTISMDSFGPISDNANGIGEMAGLDKNARNVMDDLDAVGNTTKAVTKGIAIGSAVIAAVALYGSYFTDVNKVLQQMIAKGEQGIELLSSINVAAPTVFIGLLIGGAVPFLFSSLTIRAVSRAAAQIVNEVRRQFRIPGLMEGKVQPDYARAVQISTTAAQKELISLGLIAVLVPIIVGFTLGVEALGGFLAGIILTGQLMAVFQANAGGAWDNAKKYIEEGNFGGKHSEPHKAAVVGDTVGDPLKDTAGPALNPMIKVINLVALIIAPIVVTIKPGSPGVIVAMILCVAALIWAIWQSKRESETLKEIAQAPASAD</sequence>
<dbReference type="EMBL" id="CP001337">
    <property type="protein sequence ID" value="ACL25353.1"/>
    <property type="molecule type" value="Genomic_DNA"/>
</dbReference>
<feature type="transmembrane region" description="Helical" evidence="9">
    <location>
        <begin position="65"/>
        <end position="84"/>
    </location>
</feature>
<keyword evidence="11" id="KW-1185">Reference proteome</keyword>
<protein>
    <recommendedName>
        <fullName evidence="9">K(+)-insensitive pyrophosphate-energized proton pump</fullName>
        <ecNumber evidence="9">7.1.3.1</ecNumber>
    </recommendedName>
    <alternativeName>
        <fullName evidence="9">Membrane-bound proton-translocating pyrophosphatase</fullName>
    </alternativeName>
    <alternativeName>
        <fullName evidence="9">Pyrophosphate-energized inorganic pyrophosphatase</fullName>
        <shortName evidence="9">H(+)-PPase</shortName>
    </alternativeName>
</protein>